<dbReference type="EMBL" id="BDGG01000001">
    <property type="protein sequence ID" value="GAU88028.1"/>
    <property type="molecule type" value="Genomic_DNA"/>
</dbReference>
<dbReference type="SMART" id="SM00271">
    <property type="entry name" value="DnaJ"/>
    <property type="match status" value="1"/>
</dbReference>
<keyword evidence="5" id="KW-1185">Reference proteome</keyword>
<keyword evidence="1" id="KW-0143">Chaperone</keyword>
<dbReference type="InterPro" id="IPR002939">
    <property type="entry name" value="DnaJ_C"/>
</dbReference>
<proteinExistence type="predicted"/>
<feature type="region of interest" description="Disordered" evidence="2">
    <location>
        <begin position="1"/>
        <end position="29"/>
    </location>
</feature>
<evidence type="ECO:0000259" key="3">
    <source>
        <dbReference type="PROSITE" id="PS50076"/>
    </source>
</evidence>
<gene>
    <name evidence="4" type="primary">RvY_00800-1</name>
    <name evidence="4" type="synonym">RvY_00800.1</name>
    <name evidence="4" type="ORF">RvY_00800</name>
</gene>
<feature type="domain" description="J" evidence="3">
    <location>
        <begin position="50"/>
        <end position="122"/>
    </location>
</feature>
<evidence type="ECO:0000256" key="1">
    <source>
        <dbReference type="ARBA" id="ARBA00023186"/>
    </source>
</evidence>
<dbReference type="Proteomes" id="UP000186922">
    <property type="component" value="Unassembled WGS sequence"/>
</dbReference>
<dbReference type="InterPro" id="IPR001623">
    <property type="entry name" value="DnaJ_domain"/>
</dbReference>
<dbReference type="CDD" id="cd06257">
    <property type="entry name" value="DnaJ"/>
    <property type="match status" value="1"/>
</dbReference>
<dbReference type="SUPFAM" id="SSF46565">
    <property type="entry name" value="Chaperone J-domain"/>
    <property type="match status" value="1"/>
</dbReference>
<dbReference type="GO" id="GO:0006457">
    <property type="term" value="P:protein folding"/>
    <property type="evidence" value="ECO:0007669"/>
    <property type="project" value="InterPro"/>
</dbReference>
<dbReference type="Pfam" id="PF00226">
    <property type="entry name" value="DnaJ"/>
    <property type="match status" value="1"/>
</dbReference>
<dbReference type="InterPro" id="IPR008971">
    <property type="entry name" value="HSP40/DnaJ_pept-bd"/>
</dbReference>
<dbReference type="SUPFAM" id="SSF49493">
    <property type="entry name" value="HSP40/DnaJ peptide-binding domain"/>
    <property type="match status" value="2"/>
</dbReference>
<feature type="region of interest" description="Disordered" evidence="2">
    <location>
        <begin position="441"/>
        <end position="499"/>
    </location>
</feature>
<dbReference type="InterPro" id="IPR036869">
    <property type="entry name" value="J_dom_sf"/>
</dbReference>
<dbReference type="GO" id="GO:0005829">
    <property type="term" value="C:cytosol"/>
    <property type="evidence" value="ECO:0007669"/>
    <property type="project" value="TreeGrafter"/>
</dbReference>
<dbReference type="Pfam" id="PF01556">
    <property type="entry name" value="DnaJ_C"/>
    <property type="match status" value="1"/>
</dbReference>
<dbReference type="GO" id="GO:0051087">
    <property type="term" value="F:protein-folding chaperone binding"/>
    <property type="evidence" value="ECO:0007669"/>
    <property type="project" value="TreeGrafter"/>
</dbReference>
<feature type="compositionally biased region" description="Low complexity" evidence="2">
    <location>
        <begin position="467"/>
        <end position="477"/>
    </location>
</feature>
<dbReference type="STRING" id="947166.A0A1D1UPE2"/>
<evidence type="ECO:0000313" key="5">
    <source>
        <dbReference type="Proteomes" id="UP000186922"/>
    </source>
</evidence>
<dbReference type="Gene3D" id="1.10.287.110">
    <property type="entry name" value="DnaJ domain"/>
    <property type="match status" value="1"/>
</dbReference>
<comment type="caution">
    <text evidence="4">The sequence shown here is derived from an EMBL/GenBank/DDBJ whole genome shotgun (WGS) entry which is preliminary data.</text>
</comment>
<organism evidence="4 5">
    <name type="scientific">Ramazzottius varieornatus</name>
    <name type="common">Water bear</name>
    <name type="synonym">Tardigrade</name>
    <dbReference type="NCBI Taxonomy" id="947166"/>
    <lineage>
        <taxon>Eukaryota</taxon>
        <taxon>Metazoa</taxon>
        <taxon>Ecdysozoa</taxon>
        <taxon>Tardigrada</taxon>
        <taxon>Eutardigrada</taxon>
        <taxon>Parachela</taxon>
        <taxon>Hypsibioidea</taxon>
        <taxon>Ramazzottiidae</taxon>
        <taxon>Ramazzottius</taxon>
    </lineage>
</organism>
<dbReference type="InterPro" id="IPR051339">
    <property type="entry name" value="DnaJ_subfamily_B"/>
</dbReference>
<reference evidence="4 5" key="1">
    <citation type="journal article" date="2016" name="Nat. Commun.">
        <title>Extremotolerant tardigrade genome and improved radiotolerance of human cultured cells by tardigrade-unique protein.</title>
        <authorList>
            <person name="Hashimoto T."/>
            <person name="Horikawa D.D."/>
            <person name="Saito Y."/>
            <person name="Kuwahara H."/>
            <person name="Kozuka-Hata H."/>
            <person name="Shin-I T."/>
            <person name="Minakuchi Y."/>
            <person name="Ohishi K."/>
            <person name="Motoyama A."/>
            <person name="Aizu T."/>
            <person name="Enomoto A."/>
            <person name="Kondo K."/>
            <person name="Tanaka S."/>
            <person name="Hara Y."/>
            <person name="Koshikawa S."/>
            <person name="Sagara H."/>
            <person name="Miura T."/>
            <person name="Yokobori S."/>
            <person name="Miyagawa K."/>
            <person name="Suzuki Y."/>
            <person name="Kubo T."/>
            <person name="Oyama M."/>
            <person name="Kohara Y."/>
            <person name="Fujiyama A."/>
            <person name="Arakawa K."/>
            <person name="Katayama T."/>
            <person name="Toyoda A."/>
            <person name="Kunieda T."/>
        </authorList>
    </citation>
    <scope>NUCLEOTIDE SEQUENCE [LARGE SCALE GENOMIC DNA]</scope>
    <source>
        <strain evidence="4 5">YOKOZUNA-1</strain>
    </source>
</reference>
<dbReference type="OrthoDB" id="550424at2759"/>
<feature type="compositionally biased region" description="Polar residues" evidence="2">
    <location>
        <begin position="13"/>
        <end position="23"/>
    </location>
</feature>
<dbReference type="PRINTS" id="PR00625">
    <property type="entry name" value="JDOMAIN"/>
</dbReference>
<name>A0A1D1UPE2_RAMVA</name>
<dbReference type="AlphaFoldDB" id="A0A1D1UPE2"/>
<accession>A0A1D1UPE2</accession>
<dbReference type="Gene3D" id="2.60.260.20">
    <property type="entry name" value="Urease metallochaperone UreE, N-terminal domain"/>
    <property type="match status" value="2"/>
</dbReference>
<evidence type="ECO:0000313" key="4">
    <source>
        <dbReference type="EMBL" id="GAU88028.1"/>
    </source>
</evidence>
<protein>
    <recommendedName>
        <fullName evidence="3">J domain-containing protein</fullName>
    </recommendedName>
</protein>
<dbReference type="CDD" id="cd10747">
    <property type="entry name" value="DnaJ_C"/>
    <property type="match status" value="1"/>
</dbReference>
<dbReference type="PROSITE" id="PS50076">
    <property type="entry name" value="DNAJ_2"/>
    <property type="match status" value="1"/>
</dbReference>
<evidence type="ECO:0000256" key="2">
    <source>
        <dbReference type="SAM" id="MobiDB-lite"/>
    </source>
</evidence>
<dbReference type="PANTHER" id="PTHR24078:SF553">
    <property type="entry name" value="DNAJ HOMOLOG SUBFAMILY B MEMBER 5"/>
    <property type="match status" value="1"/>
</dbReference>
<dbReference type="GO" id="GO:0051082">
    <property type="term" value="F:unfolded protein binding"/>
    <property type="evidence" value="ECO:0007669"/>
    <property type="project" value="InterPro"/>
</dbReference>
<sequence>MAVSGQLPPEATPRTTSPSSSCYDPSRKQDRFDRAIPPATGYEVVTDIPNYYDLLELDRSAKQEEIENAYRYFVKRCHPVTLTSSNSKKRDVEEGKRMIKLYSEAYEFLGNPKSRAVYDFYGGAATRNGMLHERFDYREGAYNPETSENPEGYFRNFTYSKSILPKVFKKTDMLKSVLRARDKDLNFIPSMPDISDLHLSLEELYNGGVKTVNRKRRVLDQFGSGFRVSEEPIEINILPGWTDGMRVLFPKMGPVDMCTEKADLIMDIVVGSHPRFRAKGYDLYTTITIPLADAMGTGPLTLEHLDGRILSINLTEMANPHTAKLIPNEGLSKDAYRIERGDLYIEFDIVFPDEIDPWQKLELWVALVEYPRPKVPQHYGIAPISMTSLPTAKQISFIVPNLEELLKMEEKRVEEEQKGRQPVEELTIVEQLRADADFVQYSPEELENAEQPEKPPSPPLDNSENPVVAAAEGYAEVVEAEDTNLGESGGESVADEGET</sequence>
<dbReference type="PANTHER" id="PTHR24078">
    <property type="entry name" value="DNAJ HOMOLOG SUBFAMILY C MEMBER"/>
    <property type="match status" value="1"/>
</dbReference>